<dbReference type="EMBL" id="QRGO01000001">
    <property type="protein sequence ID" value="RDV04200.1"/>
    <property type="molecule type" value="Genomic_DNA"/>
</dbReference>
<keyword evidence="1" id="KW-1133">Transmembrane helix</keyword>
<feature type="transmembrane region" description="Helical" evidence="1">
    <location>
        <begin position="181"/>
        <end position="205"/>
    </location>
</feature>
<feature type="transmembrane region" description="Helical" evidence="1">
    <location>
        <begin position="226"/>
        <end position="246"/>
    </location>
</feature>
<feature type="transmembrane region" description="Helical" evidence="1">
    <location>
        <begin position="266"/>
        <end position="293"/>
    </location>
</feature>
<feature type="transmembrane region" description="Helical" evidence="1">
    <location>
        <begin position="21"/>
        <end position="43"/>
    </location>
</feature>
<dbReference type="RefSeq" id="WP_115516226.1">
    <property type="nucleotide sequence ID" value="NZ_QRGO01000001.1"/>
</dbReference>
<evidence type="ECO:0000256" key="1">
    <source>
        <dbReference type="SAM" id="Phobius"/>
    </source>
</evidence>
<dbReference type="AlphaFoldDB" id="A0A371B9E4"/>
<keyword evidence="1" id="KW-0812">Transmembrane</keyword>
<feature type="transmembrane region" description="Helical" evidence="1">
    <location>
        <begin position="300"/>
        <end position="318"/>
    </location>
</feature>
<protein>
    <submittedName>
        <fullName evidence="2">Uncharacterized protein</fullName>
    </submittedName>
</protein>
<proteinExistence type="predicted"/>
<keyword evidence="3" id="KW-1185">Reference proteome</keyword>
<keyword evidence="1" id="KW-0472">Membrane</keyword>
<feature type="transmembrane region" description="Helical" evidence="1">
    <location>
        <begin position="102"/>
        <end position="125"/>
    </location>
</feature>
<organism evidence="2 3">
    <name type="scientific">Undibacter mobilis</name>
    <dbReference type="NCBI Taxonomy" id="2292256"/>
    <lineage>
        <taxon>Bacteria</taxon>
        <taxon>Pseudomonadati</taxon>
        <taxon>Pseudomonadota</taxon>
        <taxon>Alphaproteobacteria</taxon>
        <taxon>Hyphomicrobiales</taxon>
        <taxon>Nitrobacteraceae</taxon>
        <taxon>Undibacter</taxon>
    </lineage>
</organism>
<evidence type="ECO:0000313" key="3">
    <source>
        <dbReference type="Proteomes" id="UP000263993"/>
    </source>
</evidence>
<gene>
    <name evidence="2" type="ORF">DXH78_06150</name>
</gene>
<evidence type="ECO:0000313" key="2">
    <source>
        <dbReference type="EMBL" id="RDV04200.1"/>
    </source>
</evidence>
<sequence>MLSPTRPDHAEPTIARPRSHGFSGGQIAVLFAAFTLLISIPIWTHPLPPLSDYVNHLARMQVLATLDKNPRLAEFYMINWQVIPNLTMDFIVPWLARAGLNIYVAGQIYMVAMFALIMSGALALNRTLIGRWSTTPLFAFPILYNYVFLVGLMNYLFGIGIALWAMAGWVALRDRVWPWRYLLSAASVPLLFFCHLSALGVYGVGILSYEALRLWERRGEPWPARIAEFVCGGLPFLAAAPLLWASPTLGLAGNLYWEQRGKIDGLMYVIADYSDITAFLIVSVLGASIVWAVRHRVLRFHPLVYVLLLVGGIIYLALPRVMFDTYMTDQRVPVGIAFMIFACGDLELRRRLVRRGFMVVLIVLMAARLIEIDYNWTQLSDTTSQLRASVKRIAPGSKVFVAYSDRSMGDDVRDLGLVHAACMATIERSALVTTLFTVPGKQIVHVKPAYEDFADIHDGTPPSVAQLIVAAEQPQPGTPAFWLNWTKFDYLYVLFTEDDAPNPYPSHLKLVADGDRFQLYKIIKPGETTDRQPQYPGRYTVGQR</sequence>
<comment type="caution">
    <text evidence="2">The sequence shown here is derived from an EMBL/GenBank/DDBJ whole genome shotgun (WGS) entry which is preliminary data.</text>
</comment>
<dbReference type="OrthoDB" id="7975584at2"/>
<feature type="transmembrane region" description="Helical" evidence="1">
    <location>
        <begin position="146"/>
        <end position="169"/>
    </location>
</feature>
<name>A0A371B9E4_9BRAD</name>
<accession>A0A371B9E4</accession>
<reference evidence="3" key="1">
    <citation type="submission" date="2018-08" db="EMBL/GenBank/DDBJ databases">
        <authorList>
            <person name="Kim S.-J."/>
            <person name="Jung G.-Y."/>
        </authorList>
    </citation>
    <scope>NUCLEOTIDE SEQUENCE [LARGE SCALE GENOMIC DNA]</scope>
    <source>
        <strain evidence="3">GY_H</strain>
    </source>
</reference>
<dbReference type="Proteomes" id="UP000263993">
    <property type="component" value="Unassembled WGS sequence"/>
</dbReference>